<accession>A0A2V2WBS1</accession>
<dbReference type="Proteomes" id="UP000246078">
    <property type="component" value="Unassembled WGS sequence"/>
</dbReference>
<dbReference type="VEuPathDB" id="TriTrypDB:TcCLB.506895.10"/>
<dbReference type="VEuPathDB" id="TriTrypDB:ECC02_007364"/>
<dbReference type="VEuPathDB" id="TriTrypDB:C3747_126g89"/>
<dbReference type="VEuPathDB" id="TriTrypDB:BCY84_12060"/>
<dbReference type="AlphaFoldDB" id="A0A2V2WBS1"/>
<dbReference type="VEuPathDB" id="TriTrypDB:TcCL_NonESM09816"/>
<dbReference type="VEuPathDB" id="TriTrypDB:TCSYLVIO_003558"/>
<dbReference type="VEuPathDB" id="TriTrypDB:TCDM_10497"/>
<dbReference type="VEuPathDB" id="TriTrypDB:C4B63_144g27"/>
<gene>
    <name evidence="1" type="ORF">C3747_126g89</name>
</gene>
<evidence type="ECO:0008006" key="3">
    <source>
        <dbReference type="Google" id="ProtNLM"/>
    </source>
</evidence>
<dbReference type="VEuPathDB" id="TriTrypDB:TcG_08656"/>
<dbReference type="VEuPathDB" id="TriTrypDB:Tc_MARK_3794"/>
<dbReference type="OrthoDB" id="244029at2759"/>
<evidence type="ECO:0000313" key="2">
    <source>
        <dbReference type="Proteomes" id="UP000246078"/>
    </source>
</evidence>
<dbReference type="VEuPathDB" id="TriTrypDB:TcYC6_0085480"/>
<name>A0A2V2WBS1_TRYCR</name>
<protein>
    <recommendedName>
        <fullName evidence="3">Band 7 domain-containing protein</fullName>
    </recommendedName>
</protein>
<comment type="caution">
    <text evidence="1">The sequence shown here is derived from an EMBL/GenBank/DDBJ whole genome shotgun (WGS) entry which is preliminary data.</text>
</comment>
<reference evidence="1 2" key="1">
    <citation type="journal article" date="2018" name="Microb. Genom.">
        <title>Expanding an expanded genome: long-read sequencing of Trypanosoma cruzi.</title>
        <authorList>
            <person name="Berna L."/>
            <person name="Rodriguez M."/>
            <person name="Chiribao M.L."/>
            <person name="Parodi-Talice A."/>
            <person name="Pita S."/>
            <person name="Rijo G."/>
            <person name="Alvarez-Valin F."/>
            <person name="Robello C."/>
        </authorList>
    </citation>
    <scope>NUCLEOTIDE SEQUENCE [LARGE SCALE GENOMIC DNA]</scope>
    <source>
        <strain evidence="1 2">TCC</strain>
    </source>
</reference>
<proteinExistence type="predicted"/>
<dbReference type="VEuPathDB" id="TriTrypDB:TcCLB.508501.260"/>
<organism evidence="1 2">
    <name type="scientific">Trypanosoma cruzi</name>
    <dbReference type="NCBI Taxonomy" id="5693"/>
    <lineage>
        <taxon>Eukaryota</taxon>
        <taxon>Discoba</taxon>
        <taxon>Euglenozoa</taxon>
        <taxon>Kinetoplastea</taxon>
        <taxon>Metakinetoplastina</taxon>
        <taxon>Trypanosomatida</taxon>
        <taxon>Trypanosomatidae</taxon>
        <taxon>Trypanosoma</taxon>
        <taxon>Schizotrypanum</taxon>
    </lineage>
</organism>
<evidence type="ECO:0000313" key="1">
    <source>
        <dbReference type="EMBL" id="PWV05692.1"/>
    </source>
</evidence>
<dbReference type="VEuPathDB" id="TriTrypDB:TcBrA4_0096180"/>
<dbReference type="EMBL" id="PRFC01000126">
    <property type="protein sequence ID" value="PWV05692.1"/>
    <property type="molecule type" value="Genomic_DNA"/>
</dbReference>
<sequence length="237" mass="26362">MHTPLAVTPPAESKFFALLLPLAAVTVGALSFARICRRCIVRVYPSCVTIVYETRRKTILTTSMDKERGANDDMTHFCHFRPLMCMIRYFLYSSKSLVVLPPTSFFGAFTLPRAVIEECGEGRAVDCTVEAIQVTDGYVRMVLTIRYCIPFQQLERYLAAVGPMPPNERIAMAAAAAVKARAAELSVGLIINKSRREDSFLVSFREHLASKLISEACVKLIDATVESAEICEKRTNV</sequence>